<dbReference type="Pfam" id="PF02096">
    <property type="entry name" value="60KD_IMP"/>
    <property type="match status" value="1"/>
</dbReference>
<accession>A0A7M7HBJ3</accession>
<evidence type="ECO:0000256" key="7">
    <source>
        <dbReference type="ARBA" id="ARBA00023128"/>
    </source>
</evidence>
<dbReference type="InParanoid" id="A0A7M7HBJ3"/>
<organism evidence="11 12">
    <name type="scientific">Nasonia vitripennis</name>
    <name type="common">Parasitic wasp</name>
    <dbReference type="NCBI Taxonomy" id="7425"/>
    <lineage>
        <taxon>Eukaryota</taxon>
        <taxon>Metazoa</taxon>
        <taxon>Ecdysozoa</taxon>
        <taxon>Arthropoda</taxon>
        <taxon>Hexapoda</taxon>
        <taxon>Insecta</taxon>
        <taxon>Pterygota</taxon>
        <taxon>Neoptera</taxon>
        <taxon>Endopterygota</taxon>
        <taxon>Hymenoptera</taxon>
        <taxon>Apocrita</taxon>
        <taxon>Proctotrupomorpha</taxon>
        <taxon>Chalcidoidea</taxon>
        <taxon>Pteromalidae</taxon>
        <taxon>Pteromalinae</taxon>
        <taxon>Nasonia</taxon>
    </lineage>
</organism>
<evidence type="ECO:0000313" key="12">
    <source>
        <dbReference type="Proteomes" id="UP000002358"/>
    </source>
</evidence>
<sequence>MFSRTFLSVSYRVSSKSTFIVQNVTCHRSLHVACRNLRRDLVIGSRQSLKHRSPVLTATFVRYIGESSTANATLKTENVAAMSTSEGAAVQATDASQVDNLIAQIPEPPTPIVQEVIEAVTGEPTLQSLGLGGWSPAGLVQQYLDFLHVSVDLPWWATILITTMCVRTLLLPVVIKIQRFAARMHNIQPQIQYLQSQLSEARKMGDRLEAARLSHELYEFMKQKGVSPIKNAALPLLQAPVFLSFFWALKGMVQAPVESMKEGGLWWFTDLTVPDPYYLLPIITSMTLAATIEMGTDAVRVQSLGLMRYVIRASPYIMFPFIMKFEGAILCYWVSTNMFSLVQVSILRIPKVREFFKIPATINHDPKKLPVSKKNFVEGFKDSWTNLKVARELNARDMYDENMFEKAGKGAVPKTFKYDPTKRHPVTNTILSKKRD</sequence>
<evidence type="ECO:0000256" key="3">
    <source>
        <dbReference type="ARBA" id="ARBA00022692"/>
    </source>
</evidence>
<keyword evidence="8" id="KW-0472">Membrane</keyword>
<dbReference type="OrthoDB" id="2148490at2759"/>
<comment type="subcellular location">
    <subcellularLocation>
        <location evidence="9">Membrane</location>
        <topology evidence="9">Multi-pass membrane protein</topology>
    </subcellularLocation>
    <subcellularLocation>
        <location evidence="1">Mitochondrion inner membrane</location>
        <topology evidence="1">Multi-pass membrane protein</topology>
    </subcellularLocation>
</comment>
<evidence type="ECO:0000256" key="4">
    <source>
        <dbReference type="ARBA" id="ARBA00022792"/>
    </source>
</evidence>
<evidence type="ECO:0000256" key="1">
    <source>
        <dbReference type="ARBA" id="ARBA00004448"/>
    </source>
</evidence>
<dbReference type="NCBIfam" id="TIGR03592">
    <property type="entry name" value="yidC_oxa1_cterm"/>
    <property type="match status" value="1"/>
</dbReference>
<keyword evidence="3 9" id="KW-0812">Transmembrane</keyword>
<proteinExistence type="inferred from homology"/>
<dbReference type="OMA" id="GWKNAQT"/>
<evidence type="ECO:0000256" key="6">
    <source>
        <dbReference type="ARBA" id="ARBA00022989"/>
    </source>
</evidence>
<comment type="similarity">
    <text evidence="2 9">Belongs to the OXA1/ALB3/YidC family.</text>
</comment>
<keyword evidence="5" id="KW-0809">Transit peptide</keyword>
<dbReference type="GO" id="GO:0005743">
    <property type="term" value="C:mitochondrial inner membrane"/>
    <property type="evidence" value="ECO:0007669"/>
    <property type="project" value="UniProtKB-SubCell"/>
</dbReference>
<dbReference type="InterPro" id="IPR001708">
    <property type="entry name" value="YidC/ALB3/OXA1/COX18"/>
</dbReference>
<dbReference type="AlphaFoldDB" id="A0A7M7HBJ3"/>
<dbReference type="PANTHER" id="PTHR12428:SF66">
    <property type="entry name" value="MITOCHONDRIAL INNER MEMBRANE PROTEIN OXA1L"/>
    <property type="match status" value="1"/>
</dbReference>
<dbReference type="Proteomes" id="UP000002358">
    <property type="component" value="Chromosome 4"/>
</dbReference>
<evidence type="ECO:0000256" key="5">
    <source>
        <dbReference type="ARBA" id="ARBA00022946"/>
    </source>
</evidence>
<dbReference type="FunCoup" id="A0A7M7HBJ3">
    <property type="interactions" value="1522"/>
</dbReference>
<keyword evidence="4" id="KW-0999">Mitochondrion inner membrane</keyword>
<gene>
    <name evidence="11" type="primary">100117732</name>
</gene>
<dbReference type="GO" id="GO:0032979">
    <property type="term" value="P:protein insertion into mitochondrial inner membrane from matrix"/>
    <property type="evidence" value="ECO:0007669"/>
    <property type="project" value="TreeGrafter"/>
</dbReference>
<dbReference type="CDD" id="cd20069">
    <property type="entry name" value="5TM_Oxa1-like"/>
    <property type="match status" value="1"/>
</dbReference>
<evidence type="ECO:0000259" key="10">
    <source>
        <dbReference type="Pfam" id="PF02096"/>
    </source>
</evidence>
<keyword evidence="12" id="KW-1185">Reference proteome</keyword>
<dbReference type="GO" id="GO:0032977">
    <property type="term" value="F:membrane insertase activity"/>
    <property type="evidence" value="ECO:0007669"/>
    <property type="project" value="InterPro"/>
</dbReference>
<evidence type="ECO:0000256" key="9">
    <source>
        <dbReference type="RuleBase" id="RU003945"/>
    </source>
</evidence>
<dbReference type="KEGG" id="nvi:100117732"/>
<keyword evidence="6" id="KW-1133">Transmembrane helix</keyword>
<reference evidence="11" key="1">
    <citation type="submission" date="2021-01" db="UniProtKB">
        <authorList>
            <consortium name="EnsemblMetazoa"/>
        </authorList>
    </citation>
    <scope>IDENTIFICATION</scope>
</reference>
<name>A0A7M7HBJ3_NASVI</name>
<dbReference type="InterPro" id="IPR028055">
    <property type="entry name" value="YidC/Oxa/ALB_C"/>
</dbReference>
<dbReference type="EnsemblMetazoa" id="XM_008210514">
    <property type="protein sequence ID" value="XP_008208736"/>
    <property type="gene ID" value="LOC100117732"/>
</dbReference>
<dbReference type="PANTHER" id="PTHR12428">
    <property type="entry name" value="OXA1"/>
    <property type="match status" value="1"/>
</dbReference>
<dbReference type="SMR" id="A0A7M7HBJ3"/>
<protein>
    <recommendedName>
        <fullName evidence="10">Membrane insertase YidC/Oxa/ALB C-terminal domain-containing protein</fullName>
    </recommendedName>
</protein>
<feature type="domain" description="Membrane insertase YidC/Oxa/ALB C-terminal" evidence="10">
    <location>
        <begin position="155"/>
        <end position="347"/>
    </location>
</feature>
<evidence type="ECO:0000313" key="11">
    <source>
        <dbReference type="EnsemblMetazoa" id="XP_008208736"/>
    </source>
</evidence>
<evidence type="ECO:0000256" key="8">
    <source>
        <dbReference type="ARBA" id="ARBA00023136"/>
    </source>
</evidence>
<evidence type="ECO:0000256" key="2">
    <source>
        <dbReference type="ARBA" id="ARBA00009877"/>
    </source>
</evidence>
<keyword evidence="7" id="KW-0496">Mitochondrion</keyword>